<dbReference type="PANTHER" id="PTHR47947:SF13">
    <property type="entry name" value="CYTOCHROME P450, FAMILY 81, SUBFAMILY K, POLYPEPTIDE 1-RELATED"/>
    <property type="match status" value="1"/>
</dbReference>
<evidence type="ECO:0000256" key="1">
    <source>
        <dbReference type="ARBA" id="ARBA00022617"/>
    </source>
</evidence>
<dbReference type="InterPro" id="IPR001128">
    <property type="entry name" value="Cyt_P450"/>
</dbReference>
<sequence>MGVGGGSCSGGRVVGWRLQDSGRRRREEGVGGGRCVGNRSRFPVVVLRAVVADWLSRVGAVHGGVWRRKEEVMMMLAGAGTSTFVLEWAMSLLLNHPDAMRKVRAEIDEQVGHERLVNESDLPKLPYLKCVINETLRLYPILPVLLPHFSSQSCTVGGFEIPAGTILMANIWAMHRDPKVWEEPGEFKPERFEAASQEPRSSKFAPFGMGRRACPGATMGMHITSLPLGALVQCFEWEKIGLQEDMDCFPGFPLFKKKPLHALCTPRQSLVNLLSQI</sequence>
<dbReference type="PRINTS" id="PR00463">
    <property type="entry name" value="EP450I"/>
</dbReference>
<dbReference type="Gene3D" id="1.10.630.10">
    <property type="entry name" value="Cytochrome P450"/>
    <property type="match status" value="1"/>
</dbReference>
<dbReference type="SUPFAM" id="SSF48264">
    <property type="entry name" value="Cytochrome P450"/>
    <property type="match status" value="1"/>
</dbReference>
<name>A0A9Q0IZY7_9ROSI</name>
<gene>
    <name evidence="8" type="ORF">Tsubulata_017657</name>
</gene>
<evidence type="ECO:0000256" key="5">
    <source>
        <dbReference type="ARBA" id="ARBA00023033"/>
    </source>
</evidence>
<evidence type="ECO:0000256" key="6">
    <source>
        <dbReference type="PIRSR" id="PIRSR602401-1"/>
    </source>
</evidence>
<keyword evidence="9" id="KW-1185">Reference proteome</keyword>
<keyword evidence="2 6" id="KW-0479">Metal-binding</keyword>
<dbReference type="OrthoDB" id="1055148at2759"/>
<dbReference type="PANTHER" id="PTHR47947">
    <property type="entry name" value="CYTOCHROME P450 82C3-RELATED"/>
    <property type="match status" value="1"/>
</dbReference>
<keyword evidence="3 7" id="KW-0560">Oxidoreductase</keyword>
<evidence type="ECO:0000256" key="4">
    <source>
        <dbReference type="ARBA" id="ARBA00023004"/>
    </source>
</evidence>
<dbReference type="EMBL" id="JAKUCV010007542">
    <property type="protein sequence ID" value="KAJ4822917.1"/>
    <property type="molecule type" value="Genomic_DNA"/>
</dbReference>
<dbReference type="InterPro" id="IPR050651">
    <property type="entry name" value="Plant_Cytochrome_P450_Monoox"/>
</dbReference>
<dbReference type="Pfam" id="PF00067">
    <property type="entry name" value="p450"/>
    <property type="match status" value="1"/>
</dbReference>
<dbReference type="InterPro" id="IPR002401">
    <property type="entry name" value="Cyt_P450_E_grp-I"/>
</dbReference>
<dbReference type="InterPro" id="IPR017972">
    <property type="entry name" value="Cyt_P450_CS"/>
</dbReference>
<comment type="caution">
    <text evidence="8">The sequence shown here is derived from an EMBL/GenBank/DDBJ whole genome shotgun (WGS) entry which is preliminary data.</text>
</comment>
<evidence type="ECO:0000256" key="2">
    <source>
        <dbReference type="ARBA" id="ARBA00022723"/>
    </source>
</evidence>
<dbReference type="PROSITE" id="PS00086">
    <property type="entry name" value="CYTOCHROME_P450"/>
    <property type="match status" value="1"/>
</dbReference>
<protein>
    <recommendedName>
        <fullName evidence="10">Cytochrome P450</fullName>
    </recommendedName>
</protein>
<feature type="binding site" description="axial binding residue" evidence="6">
    <location>
        <position position="214"/>
    </location>
    <ligand>
        <name>heme</name>
        <dbReference type="ChEBI" id="CHEBI:30413"/>
    </ligand>
    <ligandPart>
        <name>Fe</name>
        <dbReference type="ChEBI" id="CHEBI:18248"/>
    </ligandPart>
</feature>
<evidence type="ECO:0000256" key="7">
    <source>
        <dbReference type="RuleBase" id="RU000461"/>
    </source>
</evidence>
<accession>A0A9Q0IZY7</accession>
<dbReference type="GO" id="GO:0004497">
    <property type="term" value="F:monooxygenase activity"/>
    <property type="evidence" value="ECO:0007669"/>
    <property type="project" value="UniProtKB-KW"/>
</dbReference>
<reference evidence="8" key="2">
    <citation type="journal article" date="2023" name="Plants (Basel)">
        <title>Annotation of the Turnera subulata (Passifloraceae) Draft Genome Reveals the S-Locus Evolved after the Divergence of Turneroideae from Passifloroideae in a Stepwise Manner.</title>
        <authorList>
            <person name="Henning P.M."/>
            <person name="Roalson E.H."/>
            <person name="Mir W."/>
            <person name="McCubbin A.G."/>
            <person name="Shore J.S."/>
        </authorList>
    </citation>
    <scope>NUCLEOTIDE SEQUENCE</scope>
    <source>
        <strain evidence="8">F60SS</strain>
    </source>
</reference>
<evidence type="ECO:0000313" key="9">
    <source>
        <dbReference type="Proteomes" id="UP001141552"/>
    </source>
</evidence>
<reference evidence="8" key="1">
    <citation type="submission" date="2022-02" db="EMBL/GenBank/DDBJ databases">
        <authorList>
            <person name="Henning P.M."/>
            <person name="McCubbin A.G."/>
            <person name="Shore J.S."/>
        </authorList>
    </citation>
    <scope>NUCLEOTIDE SEQUENCE</scope>
    <source>
        <strain evidence="8">F60SS</strain>
        <tissue evidence="8">Leaves</tissue>
    </source>
</reference>
<evidence type="ECO:0000313" key="8">
    <source>
        <dbReference type="EMBL" id="KAJ4822917.1"/>
    </source>
</evidence>
<keyword evidence="5 7" id="KW-0503">Monooxygenase</keyword>
<dbReference type="GO" id="GO:0020037">
    <property type="term" value="F:heme binding"/>
    <property type="evidence" value="ECO:0007669"/>
    <property type="project" value="InterPro"/>
</dbReference>
<evidence type="ECO:0008006" key="10">
    <source>
        <dbReference type="Google" id="ProtNLM"/>
    </source>
</evidence>
<evidence type="ECO:0000256" key="3">
    <source>
        <dbReference type="ARBA" id="ARBA00023002"/>
    </source>
</evidence>
<dbReference type="GO" id="GO:0005506">
    <property type="term" value="F:iron ion binding"/>
    <property type="evidence" value="ECO:0007669"/>
    <property type="project" value="InterPro"/>
</dbReference>
<comment type="cofactor">
    <cofactor evidence="6">
        <name>heme</name>
        <dbReference type="ChEBI" id="CHEBI:30413"/>
    </cofactor>
</comment>
<dbReference type="GO" id="GO:0016705">
    <property type="term" value="F:oxidoreductase activity, acting on paired donors, with incorporation or reduction of molecular oxygen"/>
    <property type="evidence" value="ECO:0007669"/>
    <property type="project" value="InterPro"/>
</dbReference>
<dbReference type="PRINTS" id="PR00385">
    <property type="entry name" value="P450"/>
</dbReference>
<organism evidence="8 9">
    <name type="scientific">Turnera subulata</name>
    <dbReference type="NCBI Taxonomy" id="218843"/>
    <lineage>
        <taxon>Eukaryota</taxon>
        <taxon>Viridiplantae</taxon>
        <taxon>Streptophyta</taxon>
        <taxon>Embryophyta</taxon>
        <taxon>Tracheophyta</taxon>
        <taxon>Spermatophyta</taxon>
        <taxon>Magnoliopsida</taxon>
        <taxon>eudicotyledons</taxon>
        <taxon>Gunneridae</taxon>
        <taxon>Pentapetalae</taxon>
        <taxon>rosids</taxon>
        <taxon>fabids</taxon>
        <taxon>Malpighiales</taxon>
        <taxon>Passifloraceae</taxon>
        <taxon>Turnera</taxon>
    </lineage>
</organism>
<keyword evidence="4 6" id="KW-0408">Iron</keyword>
<dbReference type="Proteomes" id="UP001141552">
    <property type="component" value="Unassembled WGS sequence"/>
</dbReference>
<dbReference type="AlphaFoldDB" id="A0A9Q0IZY7"/>
<keyword evidence="1 6" id="KW-0349">Heme</keyword>
<comment type="similarity">
    <text evidence="7">Belongs to the cytochrome P450 family.</text>
</comment>
<proteinExistence type="inferred from homology"/>
<dbReference type="InterPro" id="IPR036396">
    <property type="entry name" value="Cyt_P450_sf"/>
</dbReference>